<accession>A0A8H6X309</accession>
<protein>
    <submittedName>
        <fullName evidence="1">Uncharacterized protein</fullName>
    </submittedName>
</protein>
<name>A0A8H6X309_9AGAR</name>
<sequence>MHQRLSHLTSLIPATVRSIDLQAFPLLSAVLVPTSKRQVCHGGGGDPHVVGHVTLANLAAFSLLDIVHDSPLLKCLSTALPRSTLLVDSAPLAFDEATHRVPFAHPGVVPSRTSFCCSTSTPLRYLASLPASIQVARVATPTPPRVRACFALLSSLDNLRVLNPRTTNPLPSPLFPSCLLALPS</sequence>
<organism evidence="1 2">
    <name type="scientific">Mycena sanguinolenta</name>
    <dbReference type="NCBI Taxonomy" id="230812"/>
    <lineage>
        <taxon>Eukaryota</taxon>
        <taxon>Fungi</taxon>
        <taxon>Dikarya</taxon>
        <taxon>Basidiomycota</taxon>
        <taxon>Agaricomycotina</taxon>
        <taxon>Agaricomycetes</taxon>
        <taxon>Agaricomycetidae</taxon>
        <taxon>Agaricales</taxon>
        <taxon>Marasmiineae</taxon>
        <taxon>Mycenaceae</taxon>
        <taxon>Mycena</taxon>
    </lineage>
</organism>
<gene>
    <name evidence="1" type="ORF">MSAN_02430400</name>
</gene>
<dbReference type="EMBL" id="JACAZH010000058">
    <property type="protein sequence ID" value="KAF7333230.1"/>
    <property type="molecule type" value="Genomic_DNA"/>
</dbReference>
<evidence type="ECO:0000313" key="2">
    <source>
        <dbReference type="Proteomes" id="UP000623467"/>
    </source>
</evidence>
<dbReference type="Proteomes" id="UP000623467">
    <property type="component" value="Unassembled WGS sequence"/>
</dbReference>
<proteinExistence type="predicted"/>
<dbReference type="AlphaFoldDB" id="A0A8H6X309"/>
<evidence type="ECO:0000313" key="1">
    <source>
        <dbReference type="EMBL" id="KAF7333230.1"/>
    </source>
</evidence>
<comment type="caution">
    <text evidence="1">The sequence shown here is derived from an EMBL/GenBank/DDBJ whole genome shotgun (WGS) entry which is preliminary data.</text>
</comment>
<reference evidence="1" key="1">
    <citation type="submission" date="2020-05" db="EMBL/GenBank/DDBJ databases">
        <title>Mycena genomes resolve the evolution of fungal bioluminescence.</title>
        <authorList>
            <person name="Tsai I.J."/>
        </authorList>
    </citation>
    <scope>NUCLEOTIDE SEQUENCE</scope>
    <source>
        <strain evidence="1">160909Yilan</strain>
    </source>
</reference>
<keyword evidence="2" id="KW-1185">Reference proteome</keyword>